<comment type="caution">
    <text evidence="8">The sequence shown here is derived from an EMBL/GenBank/DDBJ whole genome shotgun (WGS) entry which is preliminary data.</text>
</comment>
<gene>
    <name evidence="8" type="primary">dinF</name>
    <name evidence="8" type="ORF">ANBU17_11640</name>
</gene>
<accession>A0A916VD90</accession>
<dbReference type="Proteomes" id="UP000613208">
    <property type="component" value="Unassembled WGS sequence"/>
</dbReference>
<evidence type="ECO:0000256" key="4">
    <source>
        <dbReference type="ARBA" id="ARBA00022692"/>
    </source>
</evidence>
<evidence type="ECO:0000313" key="8">
    <source>
        <dbReference type="EMBL" id="GFO84817.1"/>
    </source>
</evidence>
<organism evidence="8 9">
    <name type="scientific">Anaerostipes butyraticus</name>
    <dbReference type="NCBI Taxonomy" id="645466"/>
    <lineage>
        <taxon>Bacteria</taxon>
        <taxon>Bacillati</taxon>
        <taxon>Bacillota</taxon>
        <taxon>Clostridia</taxon>
        <taxon>Lachnospirales</taxon>
        <taxon>Lachnospiraceae</taxon>
        <taxon>Anaerostipes</taxon>
    </lineage>
</organism>
<dbReference type="PANTHER" id="PTHR43549:SF3">
    <property type="entry name" value="MULTIDRUG RESISTANCE PROTEIN YPNP-RELATED"/>
    <property type="match status" value="1"/>
</dbReference>
<feature type="transmembrane region" description="Helical" evidence="7">
    <location>
        <begin position="357"/>
        <end position="377"/>
    </location>
</feature>
<keyword evidence="9" id="KW-1185">Reference proteome</keyword>
<evidence type="ECO:0000256" key="1">
    <source>
        <dbReference type="ARBA" id="ARBA00004651"/>
    </source>
</evidence>
<dbReference type="PIRSF" id="PIRSF006603">
    <property type="entry name" value="DinF"/>
    <property type="match status" value="1"/>
</dbReference>
<dbReference type="CDD" id="cd13138">
    <property type="entry name" value="MATE_yoeA_like"/>
    <property type="match status" value="1"/>
</dbReference>
<dbReference type="EMBL" id="BLYI01000027">
    <property type="protein sequence ID" value="GFO84817.1"/>
    <property type="molecule type" value="Genomic_DNA"/>
</dbReference>
<keyword evidence="4 7" id="KW-0812">Transmembrane</keyword>
<evidence type="ECO:0000256" key="3">
    <source>
        <dbReference type="ARBA" id="ARBA00022475"/>
    </source>
</evidence>
<dbReference type="RefSeq" id="WP_201310534.1">
    <property type="nucleotide sequence ID" value="NZ_BLYI01000027.1"/>
</dbReference>
<protein>
    <submittedName>
        <fullName evidence="8">MATE family efflux transporter</fullName>
    </submittedName>
</protein>
<feature type="transmembrane region" description="Helical" evidence="7">
    <location>
        <begin position="165"/>
        <end position="185"/>
    </location>
</feature>
<dbReference type="NCBIfam" id="TIGR00797">
    <property type="entry name" value="matE"/>
    <property type="match status" value="1"/>
</dbReference>
<feature type="transmembrane region" description="Helical" evidence="7">
    <location>
        <begin position="12"/>
        <end position="30"/>
    </location>
</feature>
<feature type="transmembrane region" description="Helical" evidence="7">
    <location>
        <begin position="135"/>
        <end position="153"/>
    </location>
</feature>
<dbReference type="InterPro" id="IPR052031">
    <property type="entry name" value="Membrane_Transporter-Flippase"/>
</dbReference>
<feature type="transmembrane region" description="Helical" evidence="7">
    <location>
        <begin position="281"/>
        <end position="300"/>
    </location>
</feature>
<evidence type="ECO:0000313" key="9">
    <source>
        <dbReference type="Proteomes" id="UP000613208"/>
    </source>
</evidence>
<comment type="subcellular location">
    <subcellularLocation>
        <location evidence="1">Cell membrane</location>
        <topology evidence="1">Multi-pass membrane protein</topology>
    </subcellularLocation>
</comment>
<evidence type="ECO:0000256" key="2">
    <source>
        <dbReference type="ARBA" id="ARBA00022448"/>
    </source>
</evidence>
<dbReference type="GO" id="GO:0015297">
    <property type="term" value="F:antiporter activity"/>
    <property type="evidence" value="ECO:0007669"/>
    <property type="project" value="InterPro"/>
</dbReference>
<keyword evidence="6 7" id="KW-0472">Membrane</keyword>
<feature type="transmembrane region" description="Helical" evidence="7">
    <location>
        <begin position="398"/>
        <end position="416"/>
    </location>
</feature>
<reference evidence="8" key="1">
    <citation type="submission" date="2020-06" db="EMBL/GenBank/DDBJ databases">
        <title>Characterization of fructooligosaccharide metabolism and fructooligosaccharide-degrading enzymes in human commensal butyrate producers.</title>
        <authorList>
            <person name="Tanno H."/>
            <person name="Fujii T."/>
            <person name="Hirano K."/>
            <person name="Maeno S."/>
            <person name="Tonozuka T."/>
            <person name="Sakamoto M."/>
            <person name="Ohkuma M."/>
            <person name="Tochio T."/>
            <person name="Endo A."/>
        </authorList>
    </citation>
    <scope>NUCLEOTIDE SEQUENCE</scope>
    <source>
        <strain evidence="8">JCM 17466</strain>
    </source>
</reference>
<dbReference type="PANTHER" id="PTHR43549">
    <property type="entry name" value="MULTIDRUG RESISTANCE PROTEIN YPNP-RELATED"/>
    <property type="match status" value="1"/>
</dbReference>
<feature type="transmembrane region" description="Helical" evidence="7">
    <location>
        <begin position="197"/>
        <end position="216"/>
    </location>
</feature>
<dbReference type="GO" id="GO:0005886">
    <property type="term" value="C:plasma membrane"/>
    <property type="evidence" value="ECO:0007669"/>
    <property type="project" value="UniProtKB-SubCell"/>
</dbReference>
<evidence type="ECO:0000256" key="6">
    <source>
        <dbReference type="ARBA" id="ARBA00023136"/>
    </source>
</evidence>
<keyword evidence="2" id="KW-0813">Transport</keyword>
<name>A0A916VD90_9FIRM</name>
<feature type="transmembrane region" description="Helical" evidence="7">
    <location>
        <begin position="312"/>
        <end position="337"/>
    </location>
</feature>
<proteinExistence type="predicted"/>
<dbReference type="InterPro" id="IPR002528">
    <property type="entry name" value="MATE_fam"/>
</dbReference>
<dbReference type="InterPro" id="IPR048279">
    <property type="entry name" value="MdtK-like"/>
</dbReference>
<evidence type="ECO:0000256" key="7">
    <source>
        <dbReference type="SAM" id="Phobius"/>
    </source>
</evidence>
<feature type="transmembrane region" description="Helical" evidence="7">
    <location>
        <begin position="95"/>
        <end position="115"/>
    </location>
</feature>
<dbReference type="AlphaFoldDB" id="A0A916VD90"/>
<dbReference type="GO" id="GO:0042910">
    <property type="term" value="F:xenobiotic transmembrane transporter activity"/>
    <property type="evidence" value="ECO:0007669"/>
    <property type="project" value="InterPro"/>
</dbReference>
<keyword evidence="5 7" id="KW-1133">Transmembrane helix</keyword>
<dbReference type="Pfam" id="PF01554">
    <property type="entry name" value="MatE"/>
    <property type="match status" value="2"/>
</dbReference>
<sequence>MKTKKADLTKDPILWSILVFAVPIFISNAFQQLYNTADTMIVGNVLGDKSLAAIGAAGAVYELLVGFSVGVGNGFSLVIGRYYGAGDEDMVKRSAAGSMVIGAGIVLGIMAASMLGMKPLLILLDTPSNIFEETYSYIIIIAMFAGVMFLYNLLSGCLRAIGNSLMPLIFLIISSVINVGLDLIFLKQFRMEVQGTAVATVIAQAVSAILCMLYIYKKAPILVPGRKHFKIEGNLYGELAGQGFSMGCMMAIVSAGTIILQKSINGFGYLIIAGHTTARKINSFCMMPCSALALAISNFVSQNFGAGKKDRILKVIKIGSAASIIWGAAAAVIMLLSAEKLAALISGSSQPEVLRNAAKYLMINAPFYSVLGILLILRNSLQGIGKKVVPLISSGIEFFGKIIFVIACIPVLGYFGVILCEPVIWCFMCVQLLFAFYRDPYITGGRGNVVKF</sequence>
<evidence type="ECO:0000256" key="5">
    <source>
        <dbReference type="ARBA" id="ARBA00022989"/>
    </source>
</evidence>
<keyword evidence="3" id="KW-1003">Cell membrane</keyword>
<feature type="transmembrane region" description="Helical" evidence="7">
    <location>
        <begin position="50"/>
        <end position="83"/>
    </location>
</feature>
<feature type="transmembrane region" description="Helical" evidence="7">
    <location>
        <begin position="422"/>
        <end position="437"/>
    </location>
</feature>